<keyword evidence="5" id="KW-1185">Reference proteome</keyword>
<reference evidence="4 5" key="1">
    <citation type="submission" date="2019-02" db="EMBL/GenBank/DDBJ databases">
        <title>Deep-cultivation of Planctomycetes and their phenomic and genomic characterization uncovers novel biology.</title>
        <authorList>
            <person name="Wiegand S."/>
            <person name="Jogler M."/>
            <person name="Boedeker C."/>
            <person name="Pinto D."/>
            <person name="Vollmers J."/>
            <person name="Rivas-Marin E."/>
            <person name="Kohn T."/>
            <person name="Peeters S.H."/>
            <person name="Heuer A."/>
            <person name="Rast P."/>
            <person name="Oberbeckmann S."/>
            <person name="Bunk B."/>
            <person name="Jeske O."/>
            <person name="Meyerdierks A."/>
            <person name="Storesund J.E."/>
            <person name="Kallscheuer N."/>
            <person name="Luecker S."/>
            <person name="Lage O.M."/>
            <person name="Pohl T."/>
            <person name="Merkel B.J."/>
            <person name="Hornburger P."/>
            <person name="Mueller R.-W."/>
            <person name="Bruemmer F."/>
            <person name="Labrenz M."/>
            <person name="Spormann A.M."/>
            <person name="Op Den Camp H."/>
            <person name="Overmann J."/>
            <person name="Amann R."/>
            <person name="Jetten M.S.M."/>
            <person name="Mascher T."/>
            <person name="Medema M.H."/>
            <person name="Devos D.P."/>
            <person name="Kaster A.-K."/>
            <person name="Ovreas L."/>
            <person name="Rohde M."/>
            <person name="Galperin M.Y."/>
            <person name="Jogler C."/>
        </authorList>
    </citation>
    <scope>NUCLEOTIDE SEQUENCE [LARGE SCALE GENOMIC DNA]</scope>
    <source>
        <strain evidence="4 5">Poly51</strain>
    </source>
</reference>
<evidence type="ECO:0000256" key="1">
    <source>
        <dbReference type="ARBA" id="ARBA00022801"/>
    </source>
</evidence>
<dbReference type="PANTHER" id="PTHR22901">
    <property type="entry name" value="SIALATE O-ACETYLESTERASE"/>
    <property type="match status" value="1"/>
</dbReference>
<dbReference type="PANTHER" id="PTHR22901:SF0">
    <property type="entry name" value="SIALATE O-ACETYLESTERASE"/>
    <property type="match status" value="1"/>
</dbReference>
<feature type="domain" description="Sialate O-acetylesterase" evidence="3">
    <location>
        <begin position="122"/>
        <end position="386"/>
    </location>
</feature>
<gene>
    <name evidence="4" type="ORF">Poly51_39130</name>
</gene>
<feature type="signal peptide" evidence="2">
    <location>
        <begin position="1"/>
        <end position="32"/>
    </location>
</feature>
<dbReference type="Proteomes" id="UP000318288">
    <property type="component" value="Unassembled WGS sequence"/>
</dbReference>
<evidence type="ECO:0000256" key="2">
    <source>
        <dbReference type="SAM" id="SignalP"/>
    </source>
</evidence>
<accession>A0A5C6ETH0</accession>
<name>A0A5C6ETH0_9BACT</name>
<organism evidence="4 5">
    <name type="scientific">Rubripirellula tenax</name>
    <dbReference type="NCBI Taxonomy" id="2528015"/>
    <lineage>
        <taxon>Bacteria</taxon>
        <taxon>Pseudomonadati</taxon>
        <taxon>Planctomycetota</taxon>
        <taxon>Planctomycetia</taxon>
        <taxon>Pirellulales</taxon>
        <taxon>Pirellulaceae</taxon>
        <taxon>Rubripirellula</taxon>
    </lineage>
</organism>
<evidence type="ECO:0000259" key="3">
    <source>
        <dbReference type="Pfam" id="PF03629"/>
    </source>
</evidence>
<evidence type="ECO:0000313" key="4">
    <source>
        <dbReference type="EMBL" id="TWU50621.1"/>
    </source>
</evidence>
<dbReference type="RefSeq" id="WP_246114604.1">
    <property type="nucleotide sequence ID" value="NZ_SJPW01000005.1"/>
</dbReference>
<sequence precursor="true">MEPNARVTRAVSARTMIVMTVCWGSMCSCATADESMPLRFAGIFGDQMVLQRECKNAIWGQCSPNQNVTVLASWSDRTVTAVADDAGRWKATIDTPEAGGPFDLTVATNDQEVRLRDVFVGEVWICSGQSNMQWKMRGFGLEHFKEDVDKANYPRIRYCEIPAVIALEDQDDVLTKWTVCNPQTVLNLSAVGYFFGSRLHQELDVPIGLVSTNWGGSSAEAWVSPDVLRQDFPEFTETLDGYPAIAEKTGVLYQRGKPAPKGMNQRSPSVLYNSMLKPLIPFSFRGVIWYQGESNVERPKQYRTLFPGLIRDWRNRWGQGDFPFYFVQIAPFVYKDKPVSAAYLREAQMMTLAEPNTGMVVTMDVGDFTNIHPKQKKPVGERLARLALARDYGRDDLLASSPIYQSHTTEDDSIRIQFAHTGGVLMASDSQPLTHFMIAANDQHFVDADAIVDGETIVVRSENVTAPVAVRFAWGSGDMPNLVNQAGLPASSFRTDQWAIERE</sequence>
<dbReference type="InterPro" id="IPR005181">
    <property type="entry name" value="SASA"/>
</dbReference>
<dbReference type="PROSITE" id="PS51257">
    <property type="entry name" value="PROKAR_LIPOPROTEIN"/>
    <property type="match status" value="1"/>
</dbReference>
<dbReference type="InterPro" id="IPR036514">
    <property type="entry name" value="SGNH_hydro_sf"/>
</dbReference>
<dbReference type="EMBL" id="SJPW01000005">
    <property type="protein sequence ID" value="TWU50621.1"/>
    <property type="molecule type" value="Genomic_DNA"/>
</dbReference>
<dbReference type="SUPFAM" id="SSF52266">
    <property type="entry name" value="SGNH hydrolase"/>
    <property type="match status" value="1"/>
</dbReference>
<dbReference type="AlphaFoldDB" id="A0A5C6ETH0"/>
<protein>
    <recommendedName>
        <fullName evidence="3">Sialate O-acetylesterase domain-containing protein</fullName>
    </recommendedName>
</protein>
<evidence type="ECO:0000313" key="5">
    <source>
        <dbReference type="Proteomes" id="UP000318288"/>
    </source>
</evidence>
<proteinExistence type="predicted"/>
<dbReference type="InterPro" id="IPR039329">
    <property type="entry name" value="SIAE"/>
</dbReference>
<dbReference type="Pfam" id="PF03629">
    <property type="entry name" value="SASA"/>
    <property type="match status" value="1"/>
</dbReference>
<dbReference type="GO" id="GO:0001681">
    <property type="term" value="F:sialate O-acetylesterase activity"/>
    <property type="evidence" value="ECO:0007669"/>
    <property type="project" value="InterPro"/>
</dbReference>
<dbReference type="Gene3D" id="3.40.50.1110">
    <property type="entry name" value="SGNH hydrolase"/>
    <property type="match status" value="1"/>
</dbReference>
<dbReference type="GO" id="GO:0005975">
    <property type="term" value="P:carbohydrate metabolic process"/>
    <property type="evidence" value="ECO:0007669"/>
    <property type="project" value="TreeGrafter"/>
</dbReference>
<feature type="chain" id="PRO_5022938444" description="Sialate O-acetylesterase domain-containing protein" evidence="2">
    <location>
        <begin position="33"/>
        <end position="503"/>
    </location>
</feature>
<keyword evidence="1" id="KW-0378">Hydrolase</keyword>
<comment type="caution">
    <text evidence="4">The sequence shown here is derived from an EMBL/GenBank/DDBJ whole genome shotgun (WGS) entry which is preliminary data.</text>
</comment>
<keyword evidence="2" id="KW-0732">Signal</keyword>